<proteinExistence type="predicted"/>
<dbReference type="SUPFAM" id="SSF46689">
    <property type="entry name" value="Homeodomain-like"/>
    <property type="match status" value="2"/>
</dbReference>
<dbReference type="PROSITE" id="PS01124">
    <property type="entry name" value="HTH_ARAC_FAMILY_2"/>
    <property type="match status" value="1"/>
</dbReference>
<gene>
    <name evidence="4" type="ORF">GPY61_06410</name>
</gene>
<keyword evidence="2" id="KW-0804">Transcription</keyword>
<dbReference type="GO" id="GO:0043565">
    <property type="term" value="F:sequence-specific DNA binding"/>
    <property type="evidence" value="ECO:0007669"/>
    <property type="project" value="InterPro"/>
</dbReference>
<evidence type="ECO:0000259" key="3">
    <source>
        <dbReference type="PROSITE" id="PS01124"/>
    </source>
</evidence>
<accession>A0A7X3FX22</accession>
<evidence type="ECO:0000256" key="2">
    <source>
        <dbReference type="ARBA" id="ARBA00023163"/>
    </source>
</evidence>
<comment type="caution">
    <text evidence="4">The sequence shown here is derived from an EMBL/GenBank/DDBJ whole genome shotgun (WGS) entry which is preliminary data.</text>
</comment>
<protein>
    <submittedName>
        <fullName evidence="4">Helix-turn-helix domain-containing protein</fullName>
    </submittedName>
</protein>
<dbReference type="Gene3D" id="1.10.10.60">
    <property type="entry name" value="Homeodomain-like"/>
    <property type="match status" value="1"/>
</dbReference>
<dbReference type="Pfam" id="PF12833">
    <property type="entry name" value="HTH_18"/>
    <property type="match status" value="1"/>
</dbReference>
<dbReference type="InterPro" id="IPR002818">
    <property type="entry name" value="DJ-1/PfpI"/>
</dbReference>
<keyword evidence="1" id="KW-0805">Transcription regulation</keyword>
<dbReference type="Pfam" id="PF01965">
    <property type="entry name" value="DJ-1_PfpI"/>
    <property type="match status" value="1"/>
</dbReference>
<dbReference type="InterPro" id="IPR009057">
    <property type="entry name" value="Homeodomain-like_sf"/>
</dbReference>
<name>A0A7X3FX22_9BURK</name>
<dbReference type="RefSeq" id="WP_160407713.1">
    <property type="nucleotide sequence ID" value="NZ_WSES01000002.1"/>
</dbReference>
<evidence type="ECO:0000313" key="4">
    <source>
        <dbReference type="EMBL" id="MVW59557.1"/>
    </source>
</evidence>
<dbReference type="InterPro" id="IPR029062">
    <property type="entry name" value="Class_I_gatase-like"/>
</dbReference>
<dbReference type="Gene3D" id="3.40.50.880">
    <property type="match status" value="1"/>
</dbReference>
<dbReference type="GO" id="GO:0003700">
    <property type="term" value="F:DNA-binding transcription factor activity"/>
    <property type="evidence" value="ECO:0007669"/>
    <property type="project" value="InterPro"/>
</dbReference>
<dbReference type="SMART" id="SM00342">
    <property type="entry name" value="HTH_ARAC"/>
    <property type="match status" value="1"/>
</dbReference>
<evidence type="ECO:0000256" key="1">
    <source>
        <dbReference type="ARBA" id="ARBA00023015"/>
    </source>
</evidence>
<dbReference type="SUPFAM" id="SSF52317">
    <property type="entry name" value="Class I glutamine amidotransferase-like"/>
    <property type="match status" value="1"/>
</dbReference>
<dbReference type="InterPro" id="IPR052158">
    <property type="entry name" value="INH-QAR"/>
</dbReference>
<dbReference type="InterPro" id="IPR018060">
    <property type="entry name" value="HTH_AraC"/>
</dbReference>
<dbReference type="CDD" id="cd03137">
    <property type="entry name" value="GATase1_AraC_1"/>
    <property type="match status" value="1"/>
</dbReference>
<keyword evidence="5" id="KW-1185">Reference proteome</keyword>
<organism evidence="4 5">
    <name type="scientific">Massilia cellulosiltytica</name>
    <dbReference type="NCBI Taxonomy" id="2683234"/>
    <lineage>
        <taxon>Bacteria</taxon>
        <taxon>Pseudomonadati</taxon>
        <taxon>Pseudomonadota</taxon>
        <taxon>Betaproteobacteria</taxon>
        <taxon>Burkholderiales</taxon>
        <taxon>Oxalobacteraceae</taxon>
        <taxon>Telluria group</taxon>
        <taxon>Massilia</taxon>
    </lineage>
</organism>
<dbReference type="PANTHER" id="PTHR43130:SF3">
    <property type="entry name" value="HTH-TYPE TRANSCRIPTIONAL REGULATOR RV1931C"/>
    <property type="match status" value="1"/>
</dbReference>
<feature type="domain" description="HTH araC/xylS-type" evidence="3">
    <location>
        <begin position="217"/>
        <end position="315"/>
    </location>
</feature>
<evidence type="ECO:0000313" key="5">
    <source>
        <dbReference type="Proteomes" id="UP000443353"/>
    </source>
</evidence>
<sequence>MPTVFILAFPGVQALDVTGPLDVFAEANNYLEPPRQYRLTVLGTEPGALACTNGMQLQPHACYRDVDEAPDLLLVPGGRGVARQPPDDELSAWLRRMGERAARVASICNGAFLLAHAGLLDRRRATTHWHDVQNLAARFPLVTVQPDRIFVRDGHVYTSAGVTAGIDLALHLVYEDCGADVSLNVAKRLVVFTQRSGGQSQFSPYLAPHAGETSAVQEVQLYVHGHLGEDLSVERLARVAAMSERNFARVFVRETRVTPAEFVERARVDAARVLLETSAAPLKTVAHRCGFRSPASMRMAFVKHLGVTGSQYRQHFGAYIGQASEHA</sequence>
<dbReference type="AlphaFoldDB" id="A0A7X3FX22"/>
<dbReference type="EMBL" id="WSES01000002">
    <property type="protein sequence ID" value="MVW59557.1"/>
    <property type="molecule type" value="Genomic_DNA"/>
</dbReference>
<dbReference type="Proteomes" id="UP000443353">
    <property type="component" value="Unassembled WGS sequence"/>
</dbReference>
<reference evidence="4 5" key="1">
    <citation type="submission" date="2019-12" db="EMBL/GenBank/DDBJ databases">
        <authorList>
            <person name="Li C."/>
            <person name="Zhao J."/>
        </authorList>
    </citation>
    <scope>NUCLEOTIDE SEQUENCE [LARGE SCALE GENOMIC DNA]</scope>
    <source>
        <strain evidence="4 5">NEAU-DD11</strain>
    </source>
</reference>
<dbReference type="PANTHER" id="PTHR43130">
    <property type="entry name" value="ARAC-FAMILY TRANSCRIPTIONAL REGULATOR"/>
    <property type="match status" value="1"/>
</dbReference>